<dbReference type="InterPro" id="IPR002885">
    <property type="entry name" value="PPR_rpt"/>
</dbReference>
<dbReference type="Pfam" id="PF23276">
    <property type="entry name" value="TPR_24"/>
    <property type="match status" value="1"/>
</dbReference>
<dbReference type="PANTHER" id="PTHR14700:SF0">
    <property type="entry name" value="PENTATRICOPEPTIDE REPEAT-CONTAINING PROTEIN 2, MITOCHONDRIAL"/>
    <property type="match status" value="1"/>
</dbReference>
<dbReference type="EMBL" id="JAINUG010000079">
    <property type="protein sequence ID" value="KAJ8400118.1"/>
    <property type="molecule type" value="Genomic_DNA"/>
</dbReference>
<gene>
    <name evidence="6" type="ORF">AAFF_G00401570</name>
</gene>
<name>A0AAD7SCZ9_9TELE</name>
<evidence type="ECO:0000256" key="2">
    <source>
        <dbReference type="ARBA" id="ARBA00014675"/>
    </source>
</evidence>
<proteinExistence type="inferred from homology"/>
<comment type="similarity">
    <text evidence="1">Belongs to the PTCD2 family.</text>
</comment>
<evidence type="ECO:0000259" key="5">
    <source>
        <dbReference type="Pfam" id="PF23276"/>
    </source>
</evidence>
<dbReference type="NCBIfam" id="TIGR00756">
    <property type="entry name" value="PPR"/>
    <property type="match status" value="1"/>
</dbReference>
<dbReference type="PANTHER" id="PTHR14700">
    <property type="entry name" value="PENTATRICOPEPTIDE REPEAT-CONTAINING PROTEIN 2, MITOCHONDRIAL"/>
    <property type="match status" value="1"/>
</dbReference>
<protein>
    <recommendedName>
        <fullName evidence="2">Pentatricopeptide repeat-containing protein 2, mitochondrial</fullName>
    </recommendedName>
</protein>
<dbReference type="InterPro" id="IPR034629">
    <property type="entry name" value="PTCD2"/>
</dbReference>
<evidence type="ECO:0000313" key="7">
    <source>
        <dbReference type="Proteomes" id="UP001221898"/>
    </source>
</evidence>
<evidence type="ECO:0000313" key="6">
    <source>
        <dbReference type="EMBL" id="KAJ8400118.1"/>
    </source>
</evidence>
<dbReference type="AlphaFoldDB" id="A0AAD7SCZ9"/>
<dbReference type="GO" id="GO:0003723">
    <property type="term" value="F:RNA binding"/>
    <property type="evidence" value="ECO:0007669"/>
    <property type="project" value="TreeGrafter"/>
</dbReference>
<evidence type="ECO:0000256" key="1">
    <source>
        <dbReference type="ARBA" id="ARBA00008677"/>
    </source>
</evidence>
<dbReference type="GO" id="GO:0007005">
    <property type="term" value="P:mitochondrion organization"/>
    <property type="evidence" value="ECO:0007669"/>
    <property type="project" value="TreeGrafter"/>
</dbReference>
<dbReference type="Proteomes" id="UP001221898">
    <property type="component" value="Unassembled WGS sequence"/>
</dbReference>
<evidence type="ECO:0000256" key="3">
    <source>
        <dbReference type="ARBA" id="ARBA00022737"/>
    </source>
</evidence>
<dbReference type="InterPro" id="IPR057027">
    <property type="entry name" value="TPR_mt"/>
</dbReference>
<organism evidence="6 7">
    <name type="scientific">Aldrovandia affinis</name>
    <dbReference type="NCBI Taxonomy" id="143900"/>
    <lineage>
        <taxon>Eukaryota</taxon>
        <taxon>Metazoa</taxon>
        <taxon>Chordata</taxon>
        <taxon>Craniata</taxon>
        <taxon>Vertebrata</taxon>
        <taxon>Euteleostomi</taxon>
        <taxon>Actinopterygii</taxon>
        <taxon>Neopterygii</taxon>
        <taxon>Teleostei</taxon>
        <taxon>Notacanthiformes</taxon>
        <taxon>Halosauridae</taxon>
        <taxon>Aldrovandia</taxon>
    </lineage>
</organism>
<dbReference type="Gene3D" id="1.25.40.10">
    <property type="entry name" value="Tetratricopeptide repeat domain"/>
    <property type="match status" value="1"/>
</dbReference>
<accession>A0AAD7SCZ9</accession>
<feature type="domain" description="Pentatricopeptide repeat-containing protein-mitochondrial" evidence="5">
    <location>
        <begin position="141"/>
        <end position="260"/>
    </location>
</feature>
<dbReference type="InterPro" id="IPR011990">
    <property type="entry name" value="TPR-like_helical_dom_sf"/>
</dbReference>
<keyword evidence="3" id="KW-0677">Repeat</keyword>
<sequence length="385" mass="43554">MALRGMAGCVRILLHDVKTKGPICANATKHSDCWTCRVGAKRHLLSEDIIRLHEFQKRKLAVAHQMYGGKEEYFQTFNQKLQRNELILKDELKLLLHLCQTSDDMVTAKSAICRYHEENRNVAFGEFKFGPLFMRLCYELGLEELAADAVKDKNLKGFFSDSTSFNIVMDMLFMKGYYNSALEVLMDMRNQGVTVNKDAFIMAFGICYKLNTPKSYQICTTLLEEAQSKGHHVPRQAFCFVVALALKQNDIERAKSVYAQIMNTDSPICQNLKVLMLATSGAMDDVLSILTSAVMPNSPMFVKKPAFSQEVGEVLLLRTEDRPLLQTQVERALANLKLTGQLTTLSLDDMLCRTPSGKRRPVGLLEQRTSSRRTFRPLQSTLVSE</sequence>
<comment type="caution">
    <text evidence="6">The sequence shown here is derived from an EMBL/GenBank/DDBJ whole genome shotgun (WGS) entry which is preliminary data.</text>
</comment>
<dbReference type="GO" id="GO:0050684">
    <property type="term" value="P:regulation of mRNA processing"/>
    <property type="evidence" value="ECO:0007669"/>
    <property type="project" value="InterPro"/>
</dbReference>
<evidence type="ECO:0000256" key="4">
    <source>
        <dbReference type="PROSITE-ProRule" id="PRU00708"/>
    </source>
</evidence>
<feature type="repeat" description="PPR" evidence="4">
    <location>
        <begin position="161"/>
        <end position="195"/>
    </location>
</feature>
<dbReference type="PROSITE" id="PS51375">
    <property type="entry name" value="PPR"/>
    <property type="match status" value="1"/>
</dbReference>
<reference evidence="6" key="1">
    <citation type="journal article" date="2023" name="Science">
        <title>Genome structures resolve the early diversification of teleost fishes.</title>
        <authorList>
            <person name="Parey E."/>
            <person name="Louis A."/>
            <person name="Montfort J."/>
            <person name="Bouchez O."/>
            <person name="Roques C."/>
            <person name="Iampietro C."/>
            <person name="Lluch J."/>
            <person name="Castinel A."/>
            <person name="Donnadieu C."/>
            <person name="Desvignes T."/>
            <person name="Floi Bucao C."/>
            <person name="Jouanno E."/>
            <person name="Wen M."/>
            <person name="Mejri S."/>
            <person name="Dirks R."/>
            <person name="Jansen H."/>
            <person name="Henkel C."/>
            <person name="Chen W.J."/>
            <person name="Zahm M."/>
            <person name="Cabau C."/>
            <person name="Klopp C."/>
            <person name="Thompson A.W."/>
            <person name="Robinson-Rechavi M."/>
            <person name="Braasch I."/>
            <person name="Lecointre G."/>
            <person name="Bobe J."/>
            <person name="Postlethwait J.H."/>
            <person name="Berthelot C."/>
            <person name="Roest Crollius H."/>
            <person name="Guiguen Y."/>
        </authorList>
    </citation>
    <scope>NUCLEOTIDE SEQUENCE</scope>
    <source>
        <strain evidence="6">NC1722</strain>
    </source>
</reference>
<dbReference type="GO" id="GO:0005739">
    <property type="term" value="C:mitochondrion"/>
    <property type="evidence" value="ECO:0007669"/>
    <property type="project" value="InterPro"/>
</dbReference>
<keyword evidence="7" id="KW-1185">Reference proteome</keyword>